<evidence type="ECO:0000256" key="2">
    <source>
        <dbReference type="ARBA" id="ARBA00022692"/>
    </source>
</evidence>
<gene>
    <name evidence="6" type="ORF">EDD76_101229</name>
</gene>
<dbReference type="Proteomes" id="UP000295718">
    <property type="component" value="Unassembled WGS sequence"/>
</dbReference>
<dbReference type="AlphaFoldDB" id="A0A4R1R744"/>
<evidence type="ECO:0000256" key="5">
    <source>
        <dbReference type="SAM" id="Phobius"/>
    </source>
</evidence>
<feature type="transmembrane region" description="Helical" evidence="5">
    <location>
        <begin position="113"/>
        <end position="134"/>
    </location>
</feature>
<comment type="subcellular location">
    <subcellularLocation>
        <location evidence="1">Membrane</location>
        <topology evidence="1">Multi-pass membrane protein</topology>
    </subcellularLocation>
</comment>
<comment type="caution">
    <text evidence="6">The sequence shown here is derived from an EMBL/GenBank/DDBJ whole genome shotgun (WGS) entry which is preliminary data.</text>
</comment>
<name>A0A4R1R744_9FIRM</name>
<keyword evidence="2 5" id="KW-0812">Transmembrane</keyword>
<keyword evidence="3 5" id="KW-1133">Transmembrane helix</keyword>
<dbReference type="InterPro" id="IPR019109">
    <property type="entry name" value="MamF_MmsF"/>
</dbReference>
<evidence type="ECO:0000313" key="6">
    <source>
        <dbReference type="EMBL" id="TCL61132.1"/>
    </source>
</evidence>
<feature type="transmembrane region" description="Helical" evidence="5">
    <location>
        <begin position="57"/>
        <end position="76"/>
    </location>
</feature>
<keyword evidence="4 5" id="KW-0472">Membrane</keyword>
<accession>A0A4R1R744</accession>
<dbReference type="STRING" id="1469948.GCA_000732725_02540"/>
<reference evidence="6 7" key="1">
    <citation type="submission" date="2019-03" db="EMBL/GenBank/DDBJ databases">
        <title>Genomic Encyclopedia of Type Strains, Phase IV (KMG-IV): sequencing the most valuable type-strain genomes for metagenomic binning, comparative biology and taxonomic classification.</title>
        <authorList>
            <person name="Goeker M."/>
        </authorList>
    </citation>
    <scope>NUCLEOTIDE SEQUENCE [LARGE SCALE GENOMIC DNA]</scope>
    <source>
        <strain evidence="6 7">DSM 100556</strain>
    </source>
</reference>
<evidence type="ECO:0000313" key="7">
    <source>
        <dbReference type="Proteomes" id="UP000295718"/>
    </source>
</evidence>
<protein>
    <submittedName>
        <fullName evidence="6">Putative membrane protein</fullName>
    </submittedName>
</protein>
<keyword evidence="7" id="KW-1185">Reference proteome</keyword>
<sequence length="151" mass="16652">MEEKVCPQCGAPIEENAVACRYCRTSFENAEESPERVQGEVVYQQPEEEADINTNKVYAVLAYLGILVLIPLFVSPKSEFARFHANQGLVLLLTNILFGVFKLIIGGSILLNLVYFVISMTFFVFSILGIIAAAKGEKKPLPIIGGIQILK</sequence>
<dbReference type="Pfam" id="PF09685">
    <property type="entry name" value="MamF_MmsF"/>
    <property type="match status" value="1"/>
</dbReference>
<feature type="transmembrane region" description="Helical" evidence="5">
    <location>
        <begin position="88"/>
        <end position="107"/>
    </location>
</feature>
<proteinExistence type="predicted"/>
<dbReference type="RefSeq" id="WP_035315708.1">
    <property type="nucleotide sequence ID" value="NZ_JPNB01000002.1"/>
</dbReference>
<organism evidence="6 7">
    <name type="scientific">Kineothrix alysoides</name>
    <dbReference type="NCBI Taxonomy" id="1469948"/>
    <lineage>
        <taxon>Bacteria</taxon>
        <taxon>Bacillati</taxon>
        <taxon>Bacillota</taxon>
        <taxon>Clostridia</taxon>
        <taxon>Lachnospirales</taxon>
        <taxon>Lachnospiraceae</taxon>
        <taxon>Kineothrix</taxon>
    </lineage>
</organism>
<dbReference type="EMBL" id="SLUO01000001">
    <property type="protein sequence ID" value="TCL61132.1"/>
    <property type="molecule type" value="Genomic_DNA"/>
</dbReference>
<evidence type="ECO:0000256" key="4">
    <source>
        <dbReference type="ARBA" id="ARBA00023136"/>
    </source>
</evidence>
<evidence type="ECO:0000256" key="3">
    <source>
        <dbReference type="ARBA" id="ARBA00022989"/>
    </source>
</evidence>
<evidence type="ECO:0000256" key="1">
    <source>
        <dbReference type="ARBA" id="ARBA00004141"/>
    </source>
</evidence>